<evidence type="ECO:0000256" key="3">
    <source>
        <dbReference type="ARBA" id="ARBA00022982"/>
    </source>
</evidence>
<evidence type="ECO:0000259" key="7">
    <source>
        <dbReference type="PROSITE" id="PS51379"/>
    </source>
</evidence>
<keyword evidence="3 6" id="KW-0249">Electron transport</keyword>
<dbReference type="InterPro" id="IPR001080">
    <property type="entry name" value="3Fe4S_ferredoxin"/>
</dbReference>
<accession>A0A1J4T903</accession>
<keyword evidence="1 6" id="KW-0813">Transport</keyword>
<evidence type="ECO:0000256" key="4">
    <source>
        <dbReference type="ARBA" id="ARBA00023004"/>
    </source>
</evidence>
<evidence type="ECO:0000256" key="6">
    <source>
        <dbReference type="RuleBase" id="RU368020"/>
    </source>
</evidence>
<dbReference type="InterPro" id="IPR017900">
    <property type="entry name" value="4Fe4S_Fe_S_CS"/>
</dbReference>
<dbReference type="STRING" id="1805146.AUJ27_03770"/>
<evidence type="ECO:0000256" key="1">
    <source>
        <dbReference type="ARBA" id="ARBA00022448"/>
    </source>
</evidence>
<dbReference type="GO" id="GO:0051536">
    <property type="term" value="F:iron-sulfur cluster binding"/>
    <property type="evidence" value="ECO:0007669"/>
    <property type="project" value="UniProtKB-KW"/>
</dbReference>
<organism evidence="8 9">
    <name type="scientific">Candidatus Falkowbacteria bacterium CG1_02_37_44</name>
    <dbReference type="NCBI Taxonomy" id="1805146"/>
    <lineage>
        <taxon>Bacteria</taxon>
        <taxon>Candidatus Falkowiibacteriota</taxon>
    </lineage>
</organism>
<proteinExistence type="predicted"/>
<evidence type="ECO:0000256" key="5">
    <source>
        <dbReference type="ARBA" id="ARBA00023014"/>
    </source>
</evidence>
<reference evidence="8 9" key="1">
    <citation type="journal article" date="2016" name="Environ. Microbiol.">
        <title>Genomic resolution of a cold subsurface aquifer community provides metabolic insights for novel microbes adapted to high CO concentrations.</title>
        <authorList>
            <person name="Probst A.J."/>
            <person name="Castelle C.J."/>
            <person name="Singh A."/>
            <person name="Brown C.T."/>
            <person name="Anantharaman K."/>
            <person name="Sharon I."/>
            <person name="Hug L.A."/>
            <person name="Burstein D."/>
            <person name="Emerson J.B."/>
            <person name="Thomas B.C."/>
            <person name="Banfield J.F."/>
        </authorList>
    </citation>
    <scope>NUCLEOTIDE SEQUENCE [LARGE SCALE GENOMIC DNA]</scope>
    <source>
        <strain evidence="8">CG1_02_37_44</strain>
    </source>
</reference>
<protein>
    <recommendedName>
        <fullName evidence="6">Ferredoxin</fullName>
    </recommendedName>
</protein>
<dbReference type="GO" id="GO:0005506">
    <property type="term" value="F:iron ion binding"/>
    <property type="evidence" value="ECO:0007669"/>
    <property type="project" value="UniProtKB-UniRule"/>
</dbReference>
<dbReference type="PROSITE" id="PS51379">
    <property type="entry name" value="4FE4S_FER_2"/>
    <property type="match status" value="1"/>
</dbReference>
<name>A0A1J4T903_9BACT</name>
<dbReference type="Gene3D" id="3.30.70.20">
    <property type="match status" value="1"/>
</dbReference>
<dbReference type="Pfam" id="PF13370">
    <property type="entry name" value="Fer4_13"/>
    <property type="match status" value="1"/>
</dbReference>
<dbReference type="InterPro" id="IPR051269">
    <property type="entry name" value="Fe-S_cluster_ET"/>
</dbReference>
<dbReference type="EMBL" id="MNUU01000073">
    <property type="protein sequence ID" value="OIO06695.1"/>
    <property type="molecule type" value="Genomic_DNA"/>
</dbReference>
<comment type="function">
    <text evidence="6">Ferredoxins are iron-sulfur proteins that transfer electrons in a wide variety of metabolic reactions.</text>
</comment>
<dbReference type="PROSITE" id="PS00198">
    <property type="entry name" value="4FE4S_FER_1"/>
    <property type="match status" value="1"/>
</dbReference>
<dbReference type="PRINTS" id="PR00352">
    <property type="entry name" value="3FE4SFRDOXIN"/>
</dbReference>
<comment type="caution">
    <text evidence="8">The sequence shown here is derived from an EMBL/GenBank/DDBJ whole genome shotgun (WGS) entry which is preliminary data.</text>
</comment>
<dbReference type="PANTHER" id="PTHR36923">
    <property type="entry name" value="FERREDOXIN"/>
    <property type="match status" value="1"/>
</dbReference>
<dbReference type="GO" id="GO:0009055">
    <property type="term" value="F:electron transfer activity"/>
    <property type="evidence" value="ECO:0007669"/>
    <property type="project" value="UniProtKB-UniRule"/>
</dbReference>
<evidence type="ECO:0000256" key="2">
    <source>
        <dbReference type="ARBA" id="ARBA00022723"/>
    </source>
</evidence>
<evidence type="ECO:0000313" key="8">
    <source>
        <dbReference type="EMBL" id="OIO06695.1"/>
    </source>
</evidence>
<dbReference type="Proteomes" id="UP000183192">
    <property type="component" value="Unassembled WGS sequence"/>
</dbReference>
<keyword evidence="2 6" id="KW-0479">Metal-binding</keyword>
<dbReference type="AlphaFoldDB" id="A0A1J4T903"/>
<feature type="domain" description="4Fe-4S ferredoxin-type" evidence="7">
    <location>
        <begin position="1"/>
        <end position="29"/>
    </location>
</feature>
<dbReference type="PANTHER" id="PTHR36923:SF3">
    <property type="entry name" value="FERREDOXIN"/>
    <property type="match status" value="1"/>
</dbReference>
<sequence length="58" mass="6103">MPISVNKDLCIGCGSCAALCPDTFRLDEEGKSEVISQDDKECALKAVEACPVQAITVS</sequence>
<gene>
    <name evidence="8" type="ORF">AUJ27_03770</name>
</gene>
<dbReference type="SUPFAM" id="SSF54862">
    <property type="entry name" value="4Fe-4S ferredoxins"/>
    <property type="match status" value="1"/>
</dbReference>
<keyword evidence="4 6" id="KW-0408">Iron</keyword>
<dbReference type="InterPro" id="IPR017896">
    <property type="entry name" value="4Fe4S_Fe-S-bd"/>
</dbReference>
<keyword evidence="5 6" id="KW-0411">Iron-sulfur</keyword>
<evidence type="ECO:0000313" key="9">
    <source>
        <dbReference type="Proteomes" id="UP000183192"/>
    </source>
</evidence>